<evidence type="ECO:0000256" key="2">
    <source>
        <dbReference type="ARBA" id="ARBA00011245"/>
    </source>
</evidence>
<dbReference type="InterPro" id="IPR012939">
    <property type="entry name" value="Glyco_hydro_92"/>
</dbReference>
<feature type="domain" description="Glycosyl hydrolase family 92" evidence="4">
    <location>
        <begin position="276"/>
        <end position="737"/>
    </location>
</feature>
<dbReference type="FunFam" id="3.30.2080.10:FF:000001">
    <property type="entry name" value="Alpha-1,2-mannosidase subfamily"/>
    <property type="match status" value="1"/>
</dbReference>
<dbReference type="GO" id="GO:0005829">
    <property type="term" value="C:cytosol"/>
    <property type="evidence" value="ECO:0007669"/>
    <property type="project" value="TreeGrafter"/>
</dbReference>
<dbReference type="Gene3D" id="1.20.1050.60">
    <property type="entry name" value="alpha-1,2-mannosidase"/>
    <property type="match status" value="1"/>
</dbReference>
<dbReference type="Gene3D" id="1.20.1610.10">
    <property type="entry name" value="alpha-1,2-mannosidases domains"/>
    <property type="match status" value="1"/>
</dbReference>
<dbReference type="Pfam" id="PF07971">
    <property type="entry name" value="Glyco_hydro_92"/>
    <property type="match status" value="1"/>
</dbReference>
<keyword evidence="3" id="KW-0106">Calcium</keyword>
<evidence type="ECO:0000256" key="3">
    <source>
        <dbReference type="ARBA" id="ARBA00022837"/>
    </source>
</evidence>
<dbReference type="InterPro" id="IPR014718">
    <property type="entry name" value="GH-type_carb-bd"/>
</dbReference>
<feature type="domain" description="Glycosyl hydrolase family 92 N-terminal" evidence="5">
    <location>
        <begin position="37"/>
        <end position="270"/>
    </location>
</feature>
<evidence type="ECO:0000313" key="6">
    <source>
        <dbReference type="EMBL" id="KGN73353.1"/>
    </source>
</evidence>
<protein>
    <submittedName>
        <fullName evidence="6">Alpha-mannosidase</fullName>
    </submittedName>
</protein>
<dbReference type="Proteomes" id="UP000030103">
    <property type="component" value="Unassembled WGS sequence"/>
</dbReference>
<dbReference type="Gene3D" id="2.70.98.10">
    <property type="match status" value="1"/>
</dbReference>
<gene>
    <name evidence="6" type="ORF">HQ47_07760</name>
</gene>
<dbReference type="SUPFAM" id="SSF48208">
    <property type="entry name" value="Six-hairpin glycosidases"/>
    <property type="match status" value="1"/>
</dbReference>
<dbReference type="Pfam" id="PF17678">
    <property type="entry name" value="Glyco_hydro_92N"/>
    <property type="match status" value="1"/>
</dbReference>
<dbReference type="GO" id="GO:0006516">
    <property type="term" value="P:glycoprotein catabolic process"/>
    <property type="evidence" value="ECO:0007669"/>
    <property type="project" value="TreeGrafter"/>
</dbReference>
<keyword evidence="7" id="KW-1185">Reference proteome</keyword>
<dbReference type="eggNOG" id="COG3537">
    <property type="taxonomic scope" value="Bacteria"/>
</dbReference>
<comment type="caution">
    <text evidence="6">The sequence shown here is derived from an EMBL/GenBank/DDBJ whole genome shotgun (WGS) entry which is preliminary data.</text>
</comment>
<dbReference type="InterPro" id="IPR041371">
    <property type="entry name" value="GH92_N"/>
</dbReference>
<sequence>MIAKQTYRYTIIALFLLIGIPGLSSCRKNPSFNAALYVDPLIGTDSVGTVFPGASAPFGMVQLSPDNGHGGWHHIAGYYYPDSLIASFSHTHLSGTGAGDMYDIAFMPVTLPALHSSEVVGGYYARFSHDDEQCHAGYYSVLLKPYDIRVELTATTRAGVQQYTFLNGADSAMIRLDLGRAINWDRTTDSRIVQIDRTTLQGYRFSDGWARNQKVFFYSRLSVAPDSIALFEEKITDDKGNETEAKRSYVHLYYYNLPPKAKIVVNTAISGVDEAGAKANLLTEAPEMDFEKIRQETETEWQRQLSCIRVEGASKGELVKLYTALYRAKICPTTYSDTDGRYLGADRAIHRLDSGQVHYSTFSLWDTYRAAHPLLELINTKEQADMIHSLIDFGEQNQSILPVWNMWASETDMMIGHHSIPVIVSGIIKGVTSIAPERLKPLLTGTTNRDGYRGMDSYRRLGYVAQDNEHESVSKTMEYSCNDAAVQAWAKHAGDEKMVAEYASRSQNYRNLWLPERGFFAPRKADGSRVEPFNPFAYTEDYTESNAYQYLFSVQHDTRGLMELMGGGEAFGKRLDEFFFSATPDSVRLPIFSTGMIGQYPHGNEPAHHVLFLYNQARQPWKATDISRKILQDFYTTQPDGLCGNEDCGQMSAWYVFTSLGFYPVDPVSGQYELVSPLYPRSEITLQNGKKIKITARNLSAENIYIESVTVNGNLWRQSYITYDCIKNGVEIVFNMTAEKGKIWY</sequence>
<comment type="cofactor">
    <cofactor evidence="1">
        <name>Ca(2+)</name>
        <dbReference type="ChEBI" id="CHEBI:29108"/>
    </cofactor>
</comment>
<dbReference type="OrthoDB" id="9762711at2"/>
<accession>A0A0A2E3A8</accession>
<dbReference type="PANTHER" id="PTHR12143">
    <property type="entry name" value="PEPTIDE N-GLYCANASE PNGASE -RELATED"/>
    <property type="match status" value="1"/>
</dbReference>
<evidence type="ECO:0000256" key="1">
    <source>
        <dbReference type="ARBA" id="ARBA00001913"/>
    </source>
</evidence>
<dbReference type="GO" id="GO:0005975">
    <property type="term" value="P:carbohydrate metabolic process"/>
    <property type="evidence" value="ECO:0007669"/>
    <property type="project" value="InterPro"/>
</dbReference>
<dbReference type="NCBIfam" id="TIGR01180">
    <property type="entry name" value="aman2_put"/>
    <property type="match status" value="1"/>
</dbReference>
<proteinExistence type="predicted"/>
<dbReference type="RefSeq" id="WP_036874497.1">
    <property type="nucleotide sequence ID" value="NZ_JRFA01000023.1"/>
</dbReference>
<name>A0A0A2E3A8_9PORP</name>
<comment type="subunit">
    <text evidence="2">Monomer.</text>
</comment>
<dbReference type="InterPro" id="IPR008928">
    <property type="entry name" value="6-hairpin_glycosidase_sf"/>
</dbReference>
<evidence type="ECO:0000259" key="5">
    <source>
        <dbReference type="Pfam" id="PF17678"/>
    </source>
</evidence>
<dbReference type="InterPro" id="IPR005887">
    <property type="entry name" value="GH92_a_mannosidase_put"/>
</dbReference>
<dbReference type="GO" id="GO:0000224">
    <property type="term" value="F:peptide-N4-(N-acetyl-beta-glucosaminyl)asparagine amidase activity"/>
    <property type="evidence" value="ECO:0007669"/>
    <property type="project" value="TreeGrafter"/>
</dbReference>
<dbReference type="PANTHER" id="PTHR12143:SF39">
    <property type="entry name" value="SECRETED PROTEIN"/>
    <property type="match status" value="1"/>
</dbReference>
<dbReference type="AlphaFoldDB" id="A0A0A2E3A8"/>
<dbReference type="STRING" id="28115.HQ47_07760"/>
<evidence type="ECO:0000313" key="7">
    <source>
        <dbReference type="Proteomes" id="UP000030103"/>
    </source>
</evidence>
<reference evidence="6 7" key="1">
    <citation type="submission" date="2014-09" db="EMBL/GenBank/DDBJ databases">
        <title>Draft Genome Sequence of Porphyromonas macacae COT-192_OH2859.</title>
        <authorList>
            <person name="Wallis C."/>
            <person name="Deusch O."/>
            <person name="O'Flynn C."/>
            <person name="Davis I."/>
            <person name="Horsfall A."/>
            <person name="Kirkwood N."/>
            <person name="Harris S."/>
            <person name="Eisen J.A."/>
            <person name="Coil D.A."/>
            <person name="Darling A.E."/>
            <person name="Jospin G."/>
            <person name="Alexiev A."/>
        </authorList>
    </citation>
    <scope>NUCLEOTIDE SEQUENCE [LARGE SCALE GENOMIC DNA]</scope>
    <source>
        <strain evidence="7">COT-192 OH2859</strain>
    </source>
</reference>
<dbReference type="InterPro" id="IPR050883">
    <property type="entry name" value="PNGase"/>
</dbReference>
<dbReference type="Gene3D" id="3.30.2080.10">
    <property type="entry name" value="GH92 mannosidase domain"/>
    <property type="match status" value="1"/>
</dbReference>
<dbReference type="EMBL" id="JRFA01000023">
    <property type="protein sequence ID" value="KGN73353.1"/>
    <property type="molecule type" value="Genomic_DNA"/>
</dbReference>
<dbReference type="GO" id="GO:0030246">
    <property type="term" value="F:carbohydrate binding"/>
    <property type="evidence" value="ECO:0007669"/>
    <property type="project" value="InterPro"/>
</dbReference>
<dbReference type="PROSITE" id="PS51257">
    <property type="entry name" value="PROKAR_LIPOPROTEIN"/>
    <property type="match status" value="1"/>
</dbReference>
<evidence type="ECO:0000259" key="4">
    <source>
        <dbReference type="Pfam" id="PF07971"/>
    </source>
</evidence>
<organism evidence="6 7">
    <name type="scientific">Porphyromonas macacae</name>
    <dbReference type="NCBI Taxonomy" id="28115"/>
    <lineage>
        <taxon>Bacteria</taxon>
        <taxon>Pseudomonadati</taxon>
        <taxon>Bacteroidota</taxon>
        <taxon>Bacteroidia</taxon>
        <taxon>Bacteroidales</taxon>
        <taxon>Porphyromonadaceae</taxon>
        <taxon>Porphyromonas</taxon>
    </lineage>
</organism>